<sequence>MRFSRNLGAVPPPQLLWGRSLQLRSLSFAQTASCHSASLRAGMGIGRYRGDWWAPFAGNPEIVPKIISR</sequence>
<protein>
    <submittedName>
        <fullName evidence="1">Uncharacterized protein</fullName>
    </submittedName>
</protein>
<dbReference type="Proteomes" id="UP000318017">
    <property type="component" value="Chromosome"/>
</dbReference>
<gene>
    <name evidence="1" type="ORF">Q31a_05620</name>
</gene>
<dbReference type="KEGG" id="ahel:Q31a_05620"/>
<organism evidence="1 2">
    <name type="scientific">Aureliella helgolandensis</name>
    <dbReference type="NCBI Taxonomy" id="2527968"/>
    <lineage>
        <taxon>Bacteria</taxon>
        <taxon>Pseudomonadati</taxon>
        <taxon>Planctomycetota</taxon>
        <taxon>Planctomycetia</taxon>
        <taxon>Pirellulales</taxon>
        <taxon>Pirellulaceae</taxon>
        <taxon>Aureliella</taxon>
    </lineage>
</organism>
<accession>A0A518G0Z5</accession>
<reference evidence="1 2" key="1">
    <citation type="submission" date="2019-02" db="EMBL/GenBank/DDBJ databases">
        <title>Deep-cultivation of Planctomycetes and their phenomic and genomic characterization uncovers novel biology.</title>
        <authorList>
            <person name="Wiegand S."/>
            <person name="Jogler M."/>
            <person name="Boedeker C."/>
            <person name="Pinto D."/>
            <person name="Vollmers J."/>
            <person name="Rivas-Marin E."/>
            <person name="Kohn T."/>
            <person name="Peeters S.H."/>
            <person name="Heuer A."/>
            <person name="Rast P."/>
            <person name="Oberbeckmann S."/>
            <person name="Bunk B."/>
            <person name="Jeske O."/>
            <person name="Meyerdierks A."/>
            <person name="Storesund J.E."/>
            <person name="Kallscheuer N."/>
            <person name="Luecker S."/>
            <person name="Lage O.M."/>
            <person name="Pohl T."/>
            <person name="Merkel B.J."/>
            <person name="Hornburger P."/>
            <person name="Mueller R.-W."/>
            <person name="Bruemmer F."/>
            <person name="Labrenz M."/>
            <person name="Spormann A.M."/>
            <person name="Op den Camp H."/>
            <person name="Overmann J."/>
            <person name="Amann R."/>
            <person name="Jetten M.S.M."/>
            <person name="Mascher T."/>
            <person name="Medema M.H."/>
            <person name="Devos D.P."/>
            <person name="Kaster A.-K."/>
            <person name="Ovreas L."/>
            <person name="Rohde M."/>
            <person name="Galperin M.Y."/>
            <person name="Jogler C."/>
        </authorList>
    </citation>
    <scope>NUCLEOTIDE SEQUENCE [LARGE SCALE GENOMIC DNA]</scope>
    <source>
        <strain evidence="1 2">Q31a</strain>
    </source>
</reference>
<dbReference type="AlphaFoldDB" id="A0A518G0Z5"/>
<keyword evidence="2" id="KW-1185">Reference proteome</keyword>
<name>A0A518G0Z5_9BACT</name>
<dbReference type="EMBL" id="CP036298">
    <property type="protein sequence ID" value="QDV22278.1"/>
    <property type="molecule type" value="Genomic_DNA"/>
</dbReference>
<evidence type="ECO:0000313" key="2">
    <source>
        <dbReference type="Proteomes" id="UP000318017"/>
    </source>
</evidence>
<evidence type="ECO:0000313" key="1">
    <source>
        <dbReference type="EMBL" id="QDV22278.1"/>
    </source>
</evidence>
<proteinExistence type="predicted"/>